<keyword evidence="3" id="KW-1185">Reference proteome</keyword>
<keyword evidence="2" id="KW-0489">Methyltransferase</keyword>
<keyword evidence="2" id="KW-0808">Transferase</keyword>
<dbReference type="Proteomes" id="UP000433788">
    <property type="component" value="Unassembled WGS sequence"/>
</dbReference>
<dbReference type="PANTHER" id="PTHR34203">
    <property type="entry name" value="METHYLTRANSFERASE, FKBM FAMILY PROTEIN"/>
    <property type="match status" value="1"/>
</dbReference>
<comment type="caution">
    <text evidence="2">The sequence shown here is derived from an EMBL/GenBank/DDBJ whole genome shotgun (WGS) entry which is preliminary data.</text>
</comment>
<accession>A0A6N7QT00</accession>
<dbReference type="GO" id="GO:0032259">
    <property type="term" value="P:methylation"/>
    <property type="evidence" value="ECO:0007669"/>
    <property type="project" value="UniProtKB-KW"/>
</dbReference>
<dbReference type="AlphaFoldDB" id="A0A6N7QT00"/>
<dbReference type="InterPro" id="IPR006342">
    <property type="entry name" value="FkbM_mtfrase"/>
</dbReference>
<protein>
    <submittedName>
        <fullName evidence="2">FkbM family methyltransferase</fullName>
    </submittedName>
</protein>
<evidence type="ECO:0000313" key="3">
    <source>
        <dbReference type="Proteomes" id="UP000433788"/>
    </source>
</evidence>
<dbReference type="RefSeq" id="WP_153719555.1">
    <property type="nucleotide sequence ID" value="NZ_WJPP01000003.1"/>
</dbReference>
<dbReference type="InterPro" id="IPR052514">
    <property type="entry name" value="SAM-dependent_MTase"/>
</dbReference>
<evidence type="ECO:0000313" key="2">
    <source>
        <dbReference type="EMBL" id="MRH78523.1"/>
    </source>
</evidence>
<proteinExistence type="predicted"/>
<dbReference type="SUPFAM" id="SSF53335">
    <property type="entry name" value="S-adenosyl-L-methionine-dependent methyltransferases"/>
    <property type="match status" value="1"/>
</dbReference>
<sequence length="272" mass="30570">MPLLKAFSRDIAIMHHWVPGAPVFLTSYRHKGYWYHGKSREKSTLCLMKEIIKPGDLVVEVGGHIGYFSIFYSYIVGPRGGVIVFEPGANNLKYIKKNISQCGVGMLSSVELIEAAVGERDGEAAFCEENLTGQNNSLVKDFSGLKANKSKAHIEVDVKERKVQVKSVDSIDFTSRPAFIKVDVEGYEWGVLQGAAKTIQRYSPAMMVEVQANREESFDFLVNQNYRMFDDHMRELKCASQLRMNVFCLHAAKHDGLINNLVMNNRKNGVSV</sequence>
<organism evidence="2 3">
    <name type="scientific">Spiribacter salilacus</name>
    <dbReference type="NCBI Taxonomy" id="2664894"/>
    <lineage>
        <taxon>Bacteria</taxon>
        <taxon>Pseudomonadati</taxon>
        <taxon>Pseudomonadota</taxon>
        <taxon>Gammaproteobacteria</taxon>
        <taxon>Chromatiales</taxon>
        <taxon>Ectothiorhodospiraceae</taxon>
        <taxon>Spiribacter</taxon>
    </lineage>
</organism>
<dbReference type="NCBIfam" id="TIGR01444">
    <property type="entry name" value="fkbM_fam"/>
    <property type="match status" value="1"/>
</dbReference>
<dbReference type="Pfam" id="PF05050">
    <property type="entry name" value="Methyltransf_21"/>
    <property type="match status" value="1"/>
</dbReference>
<name>A0A6N7QT00_9GAMM</name>
<dbReference type="GO" id="GO:0008168">
    <property type="term" value="F:methyltransferase activity"/>
    <property type="evidence" value="ECO:0007669"/>
    <property type="project" value="UniProtKB-KW"/>
</dbReference>
<evidence type="ECO:0000259" key="1">
    <source>
        <dbReference type="Pfam" id="PF05050"/>
    </source>
</evidence>
<dbReference type="EMBL" id="WJPP01000003">
    <property type="protein sequence ID" value="MRH78523.1"/>
    <property type="molecule type" value="Genomic_DNA"/>
</dbReference>
<feature type="domain" description="Methyltransferase FkbM" evidence="1">
    <location>
        <begin position="60"/>
        <end position="227"/>
    </location>
</feature>
<dbReference type="InterPro" id="IPR029063">
    <property type="entry name" value="SAM-dependent_MTases_sf"/>
</dbReference>
<reference evidence="2 3" key="1">
    <citation type="submission" date="2019-11" db="EMBL/GenBank/DDBJ databases">
        <authorList>
            <person name="Zhang X.Y."/>
        </authorList>
    </citation>
    <scope>NUCLEOTIDE SEQUENCE [LARGE SCALE GENOMIC DNA]</scope>
    <source>
        <strain evidence="2 3">C176</strain>
    </source>
</reference>
<dbReference type="PANTHER" id="PTHR34203:SF15">
    <property type="entry name" value="SLL1173 PROTEIN"/>
    <property type="match status" value="1"/>
</dbReference>
<gene>
    <name evidence="2" type="ORF">GH984_07365</name>
</gene>
<dbReference type="Gene3D" id="3.40.50.150">
    <property type="entry name" value="Vaccinia Virus protein VP39"/>
    <property type="match status" value="1"/>
</dbReference>